<dbReference type="RefSeq" id="WP_305006835.1">
    <property type="nucleotide sequence ID" value="NZ_JAUQSY010000007.1"/>
</dbReference>
<comment type="caution">
    <text evidence="1">The sequence shown here is derived from an EMBL/GenBank/DDBJ whole genome shotgun (WGS) entry which is preliminary data.</text>
</comment>
<dbReference type="EMBL" id="JAUQSY010000007">
    <property type="protein sequence ID" value="MDO7875524.1"/>
    <property type="molecule type" value="Genomic_DNA"/>
</dbReference>
<accession>A0ABT9BB80</accession>
<proteinExistence type="predicted"/>
<evidence type="ECO:0000313" key="2">
    <source>
        <dbReference type="Proteomes" id="UP001176429"/>
    </source>
</evidence>
<organism evidence="1 2">
    <name type="scientific">Hymenobacter aranciens</name>
    <dbReference type="NCBI Taxonomy" id="3063996"/>
    <lineage>
        <taxon>Bacteria</taxon>
        <taxon>Pseudomonadati</taxon>
        <taxon>Bacteroidota</taxon>
        <taxon>Cytophagia</taxon>
        <taxon>Cytophagales</taxon>
        <taxon>Hymenobacteraceae</taxon>
        <taxon>Hymenobacter</taxon>
    </lineage>
</organism>
<sequence length="137" mass="15693">MKLPHLDQLVPLERGEAWLLARAVQVLVDDVYKAERPVPALEVLMTLPLAALLRNLVLRHQRELLRPPKAPKPGKRPKRPKPQVFRVSYDQLAALHVQRLALFHGGALSEQENRQLQGVVGKFHRESLNLDQRIRFA</sequence>
<reference evidence="1" key="1">
    <citation type="submission" date="2023-07" db="EMBL/GenBank/DDBJ databases">
        <authorList>
            <person name="Kim M.K."/>
        </authorList>
    </citation>
    <scope>NUCLEOTIDE SEQUENCE</scope>
    <source>
        <strain evidence="1">ASUV-10-1</strain>
    </source>
</reference>
<name>A0ABT9BB80_9BACT</name>
<protein>
    <submittedName>
        <fullName evidence="1">Uncharacterized protein</fullName>
    </submittedName>
</protein>
<keyword evidence="2" id="KW-1185">Reference proteome</keyword>
<dbReference type="Proteomes" id="UP001176429">
    <property type="component" value="Unassembled WGS sequence"/>
</dbReference>
<evidence type="ECO:0000313" key="1">
    <source>
        <dbReference type="EMBL" id="MDO7875524.1"/>
    </source>
</evidence>
<gene>
    <name evidence="1" type="ORF">Q5H93_12340</name>
</gene>